<dbReference type="InterPro" id="IPR014729">
    <property type="entry name" value="Rossmann-like_a/b/a_fold"/>
</dbReference>
<organism evidence="3 4">
    <name type="scientific">Micractinium conductrix</name>
    <dbReference type="NCBI Taxonomy" id="554055"/>
    <lineage>
        <taxon>Eukaryota</taxon>
        <taxon>Viridiplantae</taxon>
        <taxon>Chlorophyta</taxon>
        <taxon>core chlorophytes</taxon>
        <taxon>Trebouxiophyceae</taxon>
        <taxon>Chlorellales</taxon>
        <taxon>Chlorellaceae</taxon>
        <taxon>Chlorella clade</taxon>
        <taxon>Micractinium</taxon>
    </lineage>
</organism>
<evidence type="ECO:0000259" key="2">
    <source>
        <dbReference type="Pfam" id="PF02698"/>
    </source>
</evidence>
<name>A0A2P6VD48_9CHLO</name>
<evidence type="ECO:0000256" key="1">
    <source>
        <dbReference type="SAM" id="MobiDB-lite"/>
    </source>
</evidence>
<dbReference type="CDD" id="cd06259">
    <property type="entry name" value="YdcF-like"/>
    <property type="match status" value="1"/>
</dbReference>
<evidence type="ECO:0000313" key="4">
    <source>
        <dbReference type="Proteomes" id="UP000239649"/>
    </source>
</evidence>
<evidence type="ECO:0000313" key="3">
    <source>
        <dbReference type="EMBL" id="PSC72030.1"/>
    </source>
</evidence>
<accession>A0A2P6VD48</accession>
<dbReference type="GO" id="GO:0005886">
    <property type="term" value="C:plasma membrane"/>
    <property type="evidence" value="ECO:0007669"/>
    <property type="project" value="TreeGrafter"/>
</dbReference>
<dbReference type="Gene3D" id="3.40.50.620">
    <property type="entry name" value="HUPs"/>
    <property type="match status" value="1"/>
</dbReference>
<dbReference type="Proteomes" id="UP000239649">
    <property type="component" value="Unassembled WGS sequence"/>
</dbReference>
<comment type="caution">
    <text evidence="3">The sequence shown here is derived from an EMBL/GenBank/DDBJ whole genome shotgun (WGS) entry which is preliminary data.</text>
</comment>
<feature type="domain" description="DUF218" evidence="2">
    <location>
        <begin position="168"/>
        <end position="257"/>
    </location>
</feature>
<protein>
    <submittedName>
        <fullName evidence="3">Rossmann-like alpha beta alpha sandwich fold isoform A</fullName>
    </submittedName>
</protein>
<dbReference type="PANTHER" id="PTHR30336:SF20">
    <property type="entry name" value="DUF218 DOMAIN-CONTAINING PROTEIN"/>
    <property type="match status" value="1"/>
</dbReference>
<gene>
    <name evidence="3" type="ORF">C2E20_4732</name>
</gene>
<dbReference type="EMBL" id="LHPF02000012">
    <property type="protein sequence ID" value="PSC72030.1"/>
    <property type="molecule type" value="Genomic_DNA"/>
</dbReference>
<keyword evidence="4" id="KW-1185">Reference proteome</keyword>
<sequence length="351" mass="36569">MRALALGGGLAGGLRRSLAAVPRRQPRLLPQHAHASSSSDGASSATGWLLDPPQASSLGPALTSTASSSSGSGGGQHPAYDAIMLLGGGLLPDGGLPEWVVRRLEGCLHLYQQQAQRSLAAVAATAISNGAAALSLTDGNGSGAGLPTASTQLPGGFTQLTTPGAPPIVLLGAGTPHKPPVIDAGGYVLHESTAYADWLLQRGVPAGDLLKEAQSYDTVGNAYFSLLQHAVPAGWRRIAVVTSEFHMPRTAATFDVVYALAGTQLHGDPSWFHLDYRPVSDEGLFPADVLEARAAKEAAAVAAWQRNTAGMAGLADLHRWLYATHLCYSVARQHEFGRHQEDLDPKLAATY</sequence>
<dbReference type="PANTHER" id="PTHR30336">
    <property type="entry name" value="INNER MEMBRANE PROTEIN, PROBABLE PERMEASE"/>
    <property type="match status" value="1"/>
</dbReference>
<dbReference type="OrthoDB" id="10055554at2759"/>
<dbReference type="Pfam" id="PF02698">
    <property type="entry name" value="DUF218"/>
    <property type="match status" value="1"/>
</dbReference>
<feature type="region of interest" description="Disordered" evidence="1">
    <location>
        <begin position="29"/>
        <end position="75"/>
    </location>
</feature>
<dbReference type="AlphaFoldDB" id="A0A2P6VD48"/>
<dbReference type="InterPro" id="IPR051599">
    <property type="entry name" value="Cell_Envelope_Assoc"/>
</dbReference>
<feature type="compositionally biased region" description="Low complexity" evidence="1">
    <location>
        <begin position="56"/>
        <end position="70"/>
    </location>
</feature>
<proteinExistence type="predicted"/>
<reference evidence="3 4" key="1">
    <citation type="journal article" date="2018" name="Plant J.">
        <title>Genome sequences of Chlorella sorokiniana UTEX 1602 and Micractinium conductrix SAG 241.80: implications to maltose excretion by a green alga.</title>
        <authorList>
            <person name="Arriola M.B."/>
            <person name="Velmurugan N."/>
            <person name="Zhang Y."/>
            <person name="Plunkett M.H."/>
            <person name="Hondzo H."/>
            <person name="Barney B.M."/>
        </authorList>
    </citation>
    <scope>NUCLEOTIDE SEQUENCE [LARGE SCALE GENOMIC DNA]</scope>
    <source>
        <strain evidence="3 4">SAG 241.80</strain>
    </source>
</reference>
<feature type="compositionally biased region" description="Low complexity" evidence="1">
    <location>
        <begin position="33"/>
        <end position="45"/>
    </location>
</feature>
<dbReference type="InterPro" id="IPR003848">
    <property type="entry name" value="DUF218"/>
</dbReference>